<keyword evidence="11" id="KW-1185">Reference proteome</keyword>
<name>A0A1N7NFQ7_9RHOB</name>
<evidence type="ECO:0000313" key="11">
    <source>
        <dbReference type="Proteomes" id="UP000186141"/>
    </source>
</evidence>
<accession>A0A1N7NFQ7</accession>
<feature type="transmembrane region" description="Helical" evidence="8">
    <location>
        <begin position="201"/>
        <end position="230"/>
    </location>
</feature>
<feature type="transmembrane region" description="Helical" evidence="8">
    <location>
        <begin position="157"/>
        <end position="180"/>
    </location>
</feature>
<dbReference type="InterPro" id="IPR035906">
    <property type="entry name" value="MetI-like_sf"/>
</dbReference>
<organism evidence="10 11">
    <name type="scientific">Gemmobacter megaterium</name>
    <dbReference type="NCBI Taxonomy" id="1086013"/>
    <lineage>
        <taxon>Bacteria</taxon>
        <taxon>Pseudomonadati</taxon>
        <taxon>Pseudomonadota</taxon>
        <taxon>Alphaproteobacteria</taxon>
        <taxon>Rhodobacterales</taxon>
        <taxon>Paracoccaceae</taxon>
        <taxon>Gemmobacter</taxon>
    </lineage>
</organism>
<sequence>MTDLSNAAGIARAERAEQRGYLLLFLPALLLVLVFLGAPLGLLFVQSLREGDSFSLIHYARILDEPIYWRTYSETLKISLIVTVLSILLGFPLAYAAAVASRGWSTLILALVMLPFWTSVLVRTYAWLVVLQRRGIINTTLLNLGVIDAPLSLSHNFTAVLIGMLHVMIPFMVFPLYAALSKIPQELTQAGHSLGGGAFYVFRRVVLPLSAPGMMAGSVLVFILCLGFYLTPELLGGGKTIMVSSLVQRNVELYLQFGAASAVAMVLLALVCTIFWAVDRVLPVEKIVGMR</sequence>
<comment type="subcellular location">
    <subcellularLocation>
        <location evidence="1 8">Cell membrane</location>
        <topology evidence="1 8">Multi-pass membrane protein</topology>
    </subcellularLocation>
</comment>
<evidence type="ECO:0000256" key="7">
    <source>
        <dbReference type="ARBA" id="ARBA00023136"/>
    </source>
</evidence>
<feature type="transmembrane region" description="Helical" evidence="8">
    <location>
        <begin position="107"/>
        <end position="128"/>
    </location>
</feature>
<reference evidence="10 11" key="1">
    <citation type="submission" date="2017-01" db="EMBL/GenBank/DDBJ databases">
        <authorList>
            <person name="Mah S.A."/>
            <person name="Swanson W.J."/>
            <person name="Moy G.W."/>
            <person name="Vacquier V.D."/>
        </authorList>
    </citation>
    <scope>NUCLEOTIDE SEQUENCE [LARGE SCALE GENOMIC DNA]</scope>
    <source>
        <strain evidence="10 11">DSM 26375</strain>
    </source>
</reference>
<feature type="transmembrane region" description="Helical" evidence="8">
    <location>
        <begin position="21"/>
        <end position="45"/>
    </location>
</feature>
<proteinExistence type="inferred from homology"/>
<evidence type="ECO:0000256" key="1">
    <source>
        <dbReference type="ARBA" id="ARBA00004651"/>
    </source>
</evidence>
<keyword evidence="7 8" id="KW-0472">Membrane</keyword>
<evidence type="ECO:0000313" key="10">
    <source>
        <dbReference type="EMBL" id="SIS97146.1"/>
    </source>
</evidence>
<keyword evidence="5 8" id="KW-0812">Transmembrane</keyword>
<dbReference type="Proteomes" id="UP000186141">
    <property type="component" value="Unassembled WGS sequence"/>
</dbReference>
<dbReference type="AlphaFoldDB" id="A0A1N7NFQ7"/>
<feature type="transmembrane region" description="Helical" evidence="8">
    <location>
        <begin position="253"/>
        <end position="278"/>
    </location>
</feature>
<comment type="similarity">
    <text evidence="2">Belongs to the binding-protein-dependent transport system permease family. CysTW subfamily.</text>
</comment>
<dbReference type="RefSeq" id="WP_076530958.1">
    <property type="nucleotide sequence ID" value="NZ_BMEH01000003.1"/>
</dbReference>
<dbReference type="SUPFAM" id="SSF161098">
    <property type="entry name" value="MetI-like"/>
    <property type="match status" value="1"/>
</dbReference>
<feature type="transmembrane region" description="Helical" evidence="8">
    <location>
        <begin position="78"/>
        <end position="100"/>
    </location>
</feature>
<dbReference type="STRING" id="1086013.SAMN05421774_103363"/>
<keyword evidence="4" id="KW-1003">Cell membrane</keyword>
<evidence type="ECO:0000256" key="5">
    <source>
        <dbReference type="ARBA" id="ARBA00022692"/>
    </source>
</evidence>
<gene>
    <name evidence="10" type="ORF">SAMN05421774_103363</name>
</gene>
<evidence type="ECO:0000256" key="3">
    <source>
        <dbReference type="ARBA" id="ARBA00022448"/>
    </source>
</evidence>
<keyword evidence="3 8" id="KW-0813">Transport</keyword>
<dbReference type="Gene3D" id="1.10.3720.10">
    <property type="entry name" value="MetI-like"/>
    <property type="match status" value="1"/>
</dbReference>
<protein>
    <submittedName>
        <fullName evidence="10">Putative spermidine/putrescine transport system permease protein</fullName>
    </submittedName>
</protein>
<evidence type="ECO:0000256" key="6">
    <source>
        <dbReference type="ARBA" id="ARBA00022989"/>
    </source>
</evidence>
<evidence type="ECO:0000256" key="8">
    <source>
        <dbReference type="RuleBase" id="RU363032"/>
    </source>
</evidence>
<dbReference type="CDD" id="cd06261">
    <property type="entry name" value="TM_PBP2"/>
    <property type="match status" value="1"/>
</dbReference>
<dbReference type="GO" id="GO:0055085">
    <property type="term" value="P:transmembrane transport"/>
    <property type="evidence" value="ECO:0007669"/>
    <property type="project" value="InterPro"/>
</dbReference>
<dbReference type="GO" id="GO:0005886">
    <property type="term" value="C:plasma membrane"/>
    <property type="evidence" value="ECO:0007669"/>
    <property type="project" value="UniProtKB-SubCell"/>
</dbReference>
<evidence type="ECO:0000256" key="2">
    <source>
        <dbReference type="ARBA" id="ARBA00007069"/>
    </source>
</evidence>
<dbReference type="Pfam" id="PF00528">
    <property type="entry name" value="BPD_transp_1"/>
    <property type="match status" value="1"/>
</dbReference>
<dbReference type="PANTHER" id="PTHR42929:SF5">
    <property type="entry name" value="ABC TRANSPORTER PERMEASE PROTEIN"/>
    <property type="match status" value="1"/>
</dbReference>
<dbReference type="PANTHER" id="PTHR42929">
    <property type="entry name" value="INNER MEMBRANE ABC TRANSPORTER PERMEASE PROTEIN YDCU-RELATED-RELATED"/>
    <property type="match status" value="1"/>
</dbReference>
<dbReference type="OrthoDB" id="9807047at2"/>
<dbReference type="PROSITE" id="PS50928">
    <property type="entry name" value="ABC_TM1"/>
    <property type="match status" value="1"/>
</dbReference>
<keyword evidence="6 8" id="KW-1133">Transmembrane helix</keyword>
<feature type="domain" description="ABC transmembrane type-1" evidence="9">
    <location>
        <begin position="72"/>
        <end position="276"/>
    </location>
</feature>
<dbReference type="EMBL" id="FTOT01000003">
    <property type="protein sequence ID" value="SIS97146.1"/>
    <property type="molecule type" value="Genomic_DNA"/>
</dbReference>
<evidence type="ECO:0000259" key="9">
    <source>
        <dbReference type="PROSITE" id="PS50928"/>
    </source>
</evidence>
<evidence type="ECO:0000256" key="4">
    <source>
        <dbReference type="ARBA" id="ARBA00022475"/>
    </source>
</evidence>
<dbReference type="InterPro" id="IPR000515">
    <property type="entry name" value="MetI-like"/>
</dbReference>